<sequence>MKYQEGDLIKNVETNESEIGNTRTIKIIKKAMYDESFRSVKEFLYGIAIYEGDKEFYRPTYPFVRSKEDVKNLEKFVNTYENDLLNFYCNGHNYDFGRFVYGIGSGGKDRVREQWFALGVVFY</sequence>
<name>G5KDW3_9STRE</name>
<keyword evidence="2" id="KW-1185">Reference proteome</keyword>
<proteinExistence type="predicted"/>
<reference evidence="1 2" key="1">
    <citation type="journal article" date="2014" name="Int. J. Syst. Evol. Microbiol.">
        <title>Phylogenomics and the dynamic genome evolution of the genus Streptococcus.</title>
        <authorList>
            <consortium name="The Broad Institute Genome Sequencing Platform"/>
            <person name="Richards V.P."/>
            <person name="Palmer S.R."/>
            <person name="Pavinski Bitar P.D."/>
            <person name="Qin X."/>
            <person name="Weinstock G.M."/>
            <person name="Highlander S.K."/>
            <person name="Town C.D."/>
            <person name="Burne R.A."/>
            <person name="Stanhope M.J."/>
        </authorList>
    </citation>
    <scope>NUCLEOTIDE SEQUENCE [LARGE SCALE GENOMIC DNA]</scope>
    <source>
        <strain evidence="1 2">2285-97</strain>
    </source>
</reference>
<dbReference type="Proteomes" id="UP000005388">
    <property type="component" value="Unassembled WGS sequence"/>
</dbReference>
<dbReference type="EMBL" id="AEUZ02000001">
    <property type="protein sequence ID" value="EHJ55617.1"/>
    <property type="molecule type" value="Genomic_DNA"/>
</dbReference>
<evidence type="ECO:0000313" key="2">
    <source>
        <dbReference type="Proteomes" id="UP000005388"/>
    </source>
</evidence>
<dbReference type="STRING" id="764291.STRUR_1982"/>
<comment type="caution">
    <text evidence="1">The sequence shown here is derived from an EMBL/GenBank/DDBJ whole genome shotgun (WGS) entry which is preliminary data.</text>
</comment>
<accession>G5KDW3</accession>
<evidence type="ECO:0000313" key="1">
    <source>
        <dbReference type="EMBL" id="EHJ55617.1"/>
    </source>
</evidence>
<dbReference type="RefSeq" id="WP_006738412.1">
    <property type="nucleotide sequence ID" value="NZ_AEUZ02000001.1"/>
</dbReference>
<protein>
    <submittedName>
        <fullName evidence="1">Uncharacterized protein</fullName>
    </submittedName>
</protein>
<organism evidence="1 2">
    <name type="scientific">Streptococcus urinalis 2285-97</name>
    <dbReference type="NCBI Taxonomy" id="764291"/>
    <lineage>
        <taxon>Bacteria</taxon>
        <taxon>Bacillati</taxon>
        <taxon>Bacillota</taxon>
        <taxon>Bacilli</taxon>
        <taxon>Lactobacillales</taxon>
        <taxon>Streptococcaceae</taxon>
        <taxon>Streptococcus</taxon>
    </lineage>
</organism>
<gene>
    <name evidence="1" type="ORF">STRUR_1982</name>
</gene>
<dbReference type="AlphaFoldDB" id="G5KDW3"/>